<evidence type="ECO:0000313" key="2">
    <source>
        <dbReference type="EMBL" id="RYC77184.1"/>
    </source>
</evidence>
<protein>
    <submittedName>
        <fullName evidence="2">Uncharacterized protein</fullName>
    </submittedName>
</protein>
<reference evidence="2 3" key="1">
    <citation type="submission" date="2016-12" db="EMBL/GenBank/DDBJ databases">
        <title>Draft genome sequence of Fusarium oxysporum causing rot on Narcissus.</title>
        <authorList>
            <person name="Armitage A.D."/>
            <person name="Taylor A."/>
            <person name="Clarkson J.P."/>
            <person name="Harrison R.J."/>
            <person name="Jackson A.C."/>
        </authorList>
    </citation>
    <scope>NUCLEOTIDE SEQUENCE [LARGE SCALE GENOMIC DNA]</scope>
    <source>
        <strain evidence="2 3">N139</strain>
    </source>
</reference>
<dbReference type="AlphaFoldDB" id="A0A4Q2UTG6"/>
<evidence type="ECO:0000313" key="3">
    <source>
        <dbReference type="Proteomes" id="UP000290540"/>
    </source>
</evidence>
<accession>A0A4Q2UTG6</accession>
<gene>
    <name evidence="2" type="ORF">BFJ63_vAg19942</name>
</gene>
<proteinExistence type="predicted"/>
<feature type="region of interest" description="Disordered" evidence="1">
    <location>
        <begin position="1"/>
        <end position="47"/>
    </location>
</feature>
<evidence type="ECO:0000256" key="1">
    <source>
        <dbReference type="SAM" id="MobiDB-lite"/>
    </source>
</evidence>
<organism evidence="2 3">
    <name type="scientific">Fusarium oxysporum f. sp. narcissi</name>
    <dbReference type="NCBI Taxonomy" id="451672"/>
    <lineage>
        <taxon>Eukaryota</taxon>
        <taxon>Fungi</taxon>
        <taxon>Dikarya</taxon>
        <taxon>Ascomycota</taxon>
        <taxon>Pezizomycotina</taxon>
        <taxon>Sordariomycetes</taxon>
        <taxon>Hypocreomycetidae</taxon>
        <taxon>Hypocreales</taxon>
        <taxon>Nectriaceae</taxon>
        <taxon>Fusarium</taxon>
        <taxon>Fusarium oxysporum species complex</taxon>
    </lineage>
</organism>
<dbReference type="EMBL" id="MQTW01002724">
    <property type="protein sequence ID" value="RYC77184.1"/>
    <property type="molecule type" value="Genomic_DNA"/>
</dbReference>
<name>A0A4Q2UTG6_FUSOX</name>
<comment type="caution">
    <text evidence="2">The sequence shown here is derived from an EMBL/GenBank/DDBJ whole genome shotgun (WGS) entry which is preliminary data.</text>
</comment>
<dbReference type="Proteomes" id="UP000290540">
    <property type="component" value="Unassembled WGS sequence"/>
</dbReference>
<sequence>MSQSEPPHSSEQFKAPNPTVQPERSITSSKTTATDPTGQVRPTATSG</sequence>